<dbReference type="PANTHER" id="PTHR43173">
    <property type="entry name" value="ABC1 FAMILY PROTEIN"/>
    <property type="match status" value="1"/>
</dbReference>
<feature type="compositionally biased region" description="Basic and acidic residues" evidence="1">
    <location>
        <begin position="170"/>
        <end position="195"/>
    </location>
</feature>
<evidence type="ECO:0000313" key="3">
    <source>
        <dbReference type="EMBL" id="PHJ15807.1"/>
    </source>
</evidence>
<evidence type="ECO:0000313" key="4">
    <source>
        <dbReference type="Proteomes" id="UP000221165"/>
    </source>
</evidence>
<feature type="compositionally biased region" description="Basic and acidic residues" evidence="1">
    <location>
        <begin position="66"/>
        <end position="82"/>
    </location>
</feature>
<dbReference type="VEuPathDB" id="ToxoDB:CSUI_010379"/>
<dbReference type="SUPFAM" id="SSF56112">
    <property type="entry name" value="Protein kinase-like (PK-like)"/>
    <property type="match status" value="1"/>
</dbReference>
<feature type="compositionally biased region" description="Low complexity" evidence="1">
    <location>
        <begin position="30"/>
        <end position="61"/>
    </location>
</feature>
<name>A0A2C6KE54_9APIC</name>
<dbReference type="Proteomes" id="UP000221165">
    <property type="component" value="Unassembled WGS sequence"/>
</dbReference>
<dbReference type="GeneID" id="94433694"/>
<comment type="caution">
    <text evidence="3">The sequence shown here is derived from an EMBL/GenBank/DDBJ whole genome shotgun (WGS) entry which is preliminary data.</text>
</comment>
<feature type="domain" description="ABC1 atypical kinase-like" evidence="2">
    <location>
        <begin position="73"/>
        <end position="164"/>
    </location>
</feature>
<accession>A0A2C6KE54</accession>
<dbReference type="InterPro" id="IPR011009">
    <property type="entry name" value="Kinase-like_dom_sf"/>
</dbReference>
<organism evidence="3 4">
    <name type="scientific">Cystoisospora suis</name>
    <dbReference type="NCBI Taxonomy" id="483139"/>
    <lineage>
        <taxon>Eukaryota</taxon>
        <taxon>Sar</taxon>
        <taxon>Alveolata</taxon>
        <taxon>Apicomplexa</taxon>
        <taxon>Conoidasida</taxon>
        <taxon>Coccidia</taxon>
        <taxon>Eucoccidiorida</taxon>
        <taxon>Eimeriorina</taxon>
        <taxon>Sarcocystidae</taxon>
        <taxon>Cystoisospora</taxon>
    </lineage>
</organism>
<dbReference type="InterPro" id="IPR004147">
    <property type="entry name" value="ABC1_dom"/>
</dbReference>
<dbReference type="GO" id="GO:0005743">
    <property type="term" value="C:mitochondrial inner membrane"/>
    <property type="evidence" value="ECO:0007669"/>
    <property type="project" value="TreeGrafter"/>
</dbReference>
<dbReference type="PANTHER" id="PTHR43173:SF19">
    <property type="entry name" value="AARF DOMAIN-CONTAINING PROTEIN KINASE 1"/>
    <property type="match status" value="1"/>
</dbReference>
<dbReference type="InterPro" id="IPR051130">
    <property type="entry name" value="Mito_struct-func_regulator"/>
</dbReference>
<dbReference type="GO" id="GO:0007005">
    <property type="term" value="P:mitochondrion organization"/>
    <property type="evidence" value="ECO:0007669"/>
    <property type="project" value="TreeGrafter"/>
</dbReference>
<gene>
    <name evidence="3" type="ORF">CSUI_010379</name>
</gene>
<feature type="region of interest" description="Disordered" evidence="1">
    <location>
        <begin position="521"/>
        <end position="571"/>
    </location>
</feature>
<dbReference type="RefSeq" id="XP_067917539.1">
    <property type="nucleotide sequence ID" value="XM_068070483.1"/>
</dbReference>
<proteinExistence type="predicted"/>
<dbReference type="OrthoDB" id="427480at2759"/>
<dbReference type="AlphaFoldDB" id="A0A2C6KE54"/>
<sequence length="593" mass="68592">SSSYLLLSSLLSFSHTISTFFSRLSRFFFSSSSSPSSPSSPPSSSSSSPSSPSSSSSLSSPQEAPRLLEVKERETKKEKEKKKKYEERYEIRFVIPRYFRDLSTPRVLTMERIEGDQIDDLRNIQKKGIHPLAVAYGLNRLYEILVFREGFVHADPHPGNLLVHLVREDDEKEKTKRDKKEEVRNKNDSNFDKEDKKRKKKKIEEDKDQDEKEERKGQMNLSSSSSSSTSSFSSSSSSCIEEKRSPCFSSCSPPFSLLFPSLYTPSSSSSSSSCLSSLSSFFLPFSLFSSFFKDDEDLPASSPKREGEERRRKERKVLKISILDHGLYCSLSEEFRMHYSRLWVSLLRGEREQSECHCRFFGVEKLVSLLQVILTLRSEASLQSGDLTKSRKSAEEDRLLRESFPEYFTRITEVLQSIPREFILLLKTNDLLRSIQTSLAVDERLAMIPLARGALYVDTSHFLQEEEERKRASSTESTYPLFSSLKRWILLFRLKVTYSLLDLSENLLAFLTLHEEEIEEEEEVIEERKGKEKEEGEEEKRKLRGDENGRREMERSLHYDMEKKKKREERKISHDALLSASLNRLSSFLISFM</sequence>
<dbReference type="Pfam" id="PF03109">
    <property type="entry name" value="ABC1"/>
    <property type="match status" value="1"/>
</dbReference>
<feature type="non-terminal residue" evidence="3">
    <location>
        <position position="1"/>
    </location>
</feature>
<dbReference type="GO" id="GO:0055088">
    <property type="term" value="P:lipid homeostasis"/>
    <property type="evidence" value="ECO:0007669"/>
    <property type="project" value="TreeGrafter"/>
</dbReference>
<feature type="region of interest" description="Disordered" evidence="1">
    <location>
        <begin position="30"/>
        <end position="82"/>
    </location>
</feature>
<feature type="region of interest" description="Disordered" evidence="1">
    <location>
        <begin position="170"/>
        <end position="233"/>
    </location>
</feature>
<feature type="compositionally biased region" description="Low complexity" evidence="1">
    <location>
        <begin position="222"/>
        <end position="233"/>
    </location>
</feature>
<evidence type="ECO:0000259" key="2">
    <source>
        <dbReference type="Pfam" id="PF03109"/>
    </source>
</evidence>
<feature type="compositionally biased region" description="Basic and acidic residues" evidence="1">
    <location>
        <begin position="526"/>
        <end position="571"/>
    </location>
</feature>
<keyword evidence="4" id="KW-1185">Reference proteome</keyword>
<protein>
    <submittedName>
        <fullName evidence="3">Abc1 family protein</fullName>
    </submittedName>
</protein>
<reference evidence="3 4" key="1">
    <citation type="journal article" date="2017" name="Int. J. Parasitol.">
        <title>The genome of the protozoan parasite Cystoisospora suis and a reverse vaccinology approach to identify vaccine candidates.</title>
        <authorList>
            <person name="Palmieri N."/>
            <person name="Shrestha A."/>
            <person name="Ruttkowski B."/>
            <person name="Beck T."/>
            <person name="Vogl C."/>
            <person name="Tomley F."/>
            <person name="Blake D.P."/>
            <person name="Joachim A."/>
        </authorList>
    </citation>
    <scope>NUCLEOTIDE SEQUENCE [LARGE SCALE GENOMIC DNA]</scope>
    <source>
        <strain evidence="3 4">Wien I</strain>
    </source>
</reference>
<feature type="compositionally biased region" description="Basic and acidic residues" evidence="1">
    <location>
        <begin position="202"/>
        <end position="217"/>
    </location>
</feature>
<evidence type="ECO:0000256" key="1">
    <source>
        <dbReference type="SAM" id="MobiDB-lite"/>
    </source>
</evidence>
<dbReference type="EMBL" id="MIGC01007280">
    <property type="protein sequence ID" value="PHJ15807.1"/>
    <property type="molecule type" value="Genomic_DNA"/>
</dbReference>